<keyword evidence="1" id="KW-1133">Transmembrane helix</keyword>
<feature type="transmembrane region" description="Helical" evidence="1">
    <location>
        <begin position="12"/>
        <end position="30"/>
    </location>
</feature>
<reference evidence="2" key="1">
    <citation type="submission" date="2024-02" db="EMBL/GenBank/DDBJ databases">
        <title>Tomenella chthoni gen. nov. sp. nov., a member of the family Jonesiaceae isolated from bat guano.</title>
        <authorList>
            <person name="Miller S.L."/>
            <person name="King J."/>
            <person name="Sankaranarayanan K."/>
            <person name="Lawson P.A."/>
        </authorList>
    </citation>
    <scope>NUCLEOTIDE SEQUENCE</scope>
    <source>
        <strain evidence="2">BS-20</strain>
    </source>
</reference>
<gene>
    <name evidence="2" type="ORF">V5R04_04145</name>
</gene>
<dbReference type="AlphaFoldDB" id="A0AAU7DY58"/>
<keyword evidence="1" id="KW-0472">Membrane</keyword>
<organism evidence="2">
    <name type="scientific">Jonesiaceae bacterium BS-20</name>
    <dbReference type="NCBI Taxonomy" id="3120821"/>
    <lineage>
        <taxon>Bacteria</taxon>
        <taxon>Bacillati</taxon>
        <taxon>Actinomycetota</taxon>
        <taxon>Actinomycetes</taxon>
        <taxon>Micrococcales</taxon>
        <taxon>Jonesiaceae</taxon>
    </lineage>
</organism>
<feature type="transmembrane region" description="Helical" evidence="1">
    <location>
        <begin position="115"/>
        <end position="135"/>
    </location>
</feature>
<evidence type="ECO:0000313" key="2">
    <source>
        <dbReference type="EMBL" id="XBH22421.1"/>
    </source>
</evidence>
<keyword evidence="1" id="KW-0812">Transmembrane</keyword>
<feature type="transmembrane region" description="Helical" evidence="1">
    <location>
        <begin position="36"/>
        <end position="59"/>
    </location>
</feature>
<evidence type="ECO:0000256" key="1">
    <source>
        <dbReference type="SAM" id="Phobius"/>
    </source>
</evidence>
<protein>
    <submittedName>
        <fullName evidence="2">Uncharacterized protein</fullName>
    </submittedName>
</protein>
<name>A0AAU7DY58_9MICO</name>
<sequence>MLQKTIRPRIITLIVLIFMGSGLGVLAAISSDQSQLNAGLIGAGVGCATALVAYMHLIFRTLFGRVPESQTKELAADSVERDVFRRAGERALPDIFSIVLGAALLAAFLPDGLLLRWTPVAVALGVVFVFAARAFTEWKQLVGKP</sequence>
<dbReference type="EMBL" id="CP146203">
    <property type="protein sequence ID" value="XBH22421.1"/>
    <property type="molecule type" value="Genomic_DNA"/>
</dbReference>
<accession>A0AAU7DY58</accession>
<proteinExistence type="predicted"/>